<gene>
    <name evidence="2" type="ORF">HAQ05_26615</name>
</gene>
<reference evidence="2 3" key="1">
    <citation type="journal article" date="2020" name="Insects">
        <title>Bacteria Belonging to Pseudomonas typographi sp. nov. from the Bark Beetle Ips typographus Have Genomic Potential to Aid in the Host Ecology.</title>
        <authorList>
            <person name="Peral-Aranega E."/>
            <person name="Saati-Santamaria Z."/>
            <person name="Kolarik M."/>
            <person name="Rivas R."/>
            <person name="Garcia-Fraile P."/>
        </authorList>
    </citation>
    <scope>NUCLEOTIDE SEQUENCE [LARGE SCALE GENOMIC DNA]</scope>
    <source>
        <strain evidence="2 3">CA3A</strain>
    </source>
</reference>
<name>A0ABR7ZAA3_9PSED</name>
<dbReference type="InterPro" id="IPR009350">
    <property type="entry name" value="Phage_tail_T"/>
</dbReference>
<comment type="caution">
    <text evidence="2">The sequence shown here is derived from an EMBL/GenBank/DDBJ whole genome shotgun (WGS) entry which is preliminary data.</text>
</comment>
<accession>A0ABR7ZAA3</accession>
<keyword evidence="3" id="KW-1185">Reference proteome</keyword>
<evidence type="ECO:0000313" key="3">
    <source>
        <dbReference type="Proteomes" id="UP000805841"/>
    </source>
</evidence>
<dbReference type="Pfam" id="PF06223">
    <property type="entry name" value="Phage_tail_T"/>
    <property type="match status" value="1"/>
</dbReference>
<dbReference type="EMBL" id="JAAOCA010000060">
    <property type="protein sequence ID" value="MBD1602256.1"/>
    <property type="molecule type" value="Genomic_DNA"/>
</dbReference>
<protein>
    <recommendedName>
        <fullName evidence="1">Minor tail T domain-containing protein</fullName>
    </recommendedName>
</protein>
<feature type="domain" description="Minor tail T" evidence="1">
    <location>
        <begin position="4"/>
        <end position="68"/>
    </location>
</feature>
<organism evidence="2 3">
    <name type="scientific">Pseudomonas typographi</name>
    <dbReference type="NCBI Taxonomy" id="2715964"/>
    <lineage>
        <taxon>Bacteria</taxon>
        <taxon>Pseudomonadati</taxon>
        <taxon>Pseudomonadota</taxon>
        <taxon>Gammaproteobacteria</taxon>
        <taxon>Pseudomonadales</taxon>
        <taxon>Pseudomonadaceae</taxon>
        <taxon>Pseudomonas</taxon>
    </lineage>
</organism>
<sequence>MSLVEAQNWMAYIRQTGPVSLGKRLEIGIAQLRQTMYRLMGKDAELKDFLPVREVTEEKGATAMDALALLSSLRRA</sequence>
<evidence type="ECO:0000259" key="1">
    <source>
        <dbReference type="Pfam" id="PF06223"/>
    </source>
</evidence>
<evidence type="ECO:0000313" key="2">
    <source>
        <dbReference type="EMBL" id="MBD1602256.1"/>
    </source>
</evidence>
<dbReference type="RefSeq" id="WP_190427010.1">
    <property type="nucleotide sequence ID" value="NZ_JAAOCA010000060.1"/>
</dbReference>
<dbReference type="Proteomes" id="UP000805841">
    <property type="component" value="Unassembled WGS sequence"/>
</dbReference>
<proteinExistence type="predicted"/>